<evidence type="ECO:0000256" key="4">
    <source>
        <dbReference type="ARBA" id="ARBA00023125"/>
    </source>
</evidence>
<name>A0A926Y0M0_9BACT</name>
<comment type="similarity">
    <text evidence="1">Belongs to the sigma-70 factor family. ECF subfamily.</text>
</comment>
<keyword evidence="9" id="KW-1185">Reference proteome</keyword>
<dbReference type="RefSeq" id="WP_190887188.1">
    <property type="nucleotide sequence ID" value="NZ_JACWZY010000008.1"/>
</dbReference>
<evidence type="ECO:0000259" key="7">
    <source>
        <dbReference type="Pfam" id="PF08281"/>
    </source>
</evidence>
<evidence type="ECO:0000256" key="1">
    <source>
        <dbReference type="ARBA" id="ARBA00010641"/>
    </source>
</evidence>
<dbReference type="CDD" id="cd06171">
    <property type="entry name" value="Sigma70_r4"/>
    <property type="match status" value="1"/>
</dbReference>
<keyword evidence="5" id="KW-0804">Transcription</keyword>
<evidence type="ECO:0000256" key="2">
    <source>
        <dbReference type="ARBA" id="ARBA00023015"/>
    </source>
</evidence>
<evidence type="ECO:0000256" key="3">
    <source>
        <dbReference type="ARBA" id="ARBA00023082"/>
    </source>
</evidence>
<dbReference type="Pfam" id="PF04542">
    <property type="entry name" value="Sigma70_r2"/>
    <property type="match status" value="1"/>
</dbReference>
<dbReference type="GO" id="GO:0016987">
    <property type="term" value="F:sigma factor activity"/>
    <property type="evidence" value="ECO:0007669"/>
    <property type="project" value="UniProtKB-KW"/>
</dbReference>
<dbReference type="PANTHER" id="PTHR43133">
    <property type="entry name" value="RNA POLYMERASE ECF-TYPE SIGMA FACTO"/>
    <property type="match status" value="1"/>
</dbReference>
<feature type="domain" description="RNA polymerase sigma-70 region 2" evidence="6">
    <location>
        <begin position="25"/>
        <end position="88"/>
    </location>
</feature>
<reference evidence="8" key="1">
    <citation type="submission" date="2020-09" db="EMBL/GenBank/DDBJ databases">
        <authorList>
            <person name="Kim M.K."/>
        </authorList>
    </citation>
    <scope>NUCLEOTIDE SEQUENCE</scope>
    <source>
        <strain evidence="8">BT702</strain>
    </source>
</reference>
<evidence type="ECO:0000313" key="9">
    <source>
        <dbReference type="Proteomes" id="UP000598820"/>
    </source>
</evidence>
<organism evidence="8 9">
    <name type="scientific">Spirosoma profusum</name>
    <dbReference type="NCBI Taxonomy" id="2771354"/>
    <lineage>
        <taxon>Bacteria</taxon>
        <taxon>Pseudomonadati</taxon>
        <taxon>Bacteroidota</taxon>
        <taxon>Cytophagia</taxon>
        <taxon>Cytophagales</taxon>
        <taxon>Cytophagaceae</taxon>
        <taxon>Spirosoma</taxon>
    </lineage>
</organism>
<sequence length="182" mass="21182">MKNTNFLKYNSAPSHQFDTSNFEELYRKYVKKVYQKCLSMTKSVATAQDCTQEIFLKVFANRRQFKNNSHPSTWLYAITQNHCLDLNRIEKRLPTSPLPDSFDADAGADDYEAASEQSKLLAKAMRKLSAEDEALMRLKYEQNYSIQQLSQQFGLSESAIKMRLKRSRDKVKELLNKARSFE</sequence>
<dbReference type="Gene3D" id="1.10.1740.10">
    <property type="match status" value="1"/>
</dbReference>
<dbReference type="GO" id="GO:0006352">
    <property type="term" value="P:DNA-templated transcription initiation"/>
    <property type="evidence" value="ECO:0007669"/>
    <property type="project" value="InterPro"/>
</dbReference>
<keyword evidence="2" id="KW-0805">Transcription regulation</keyword>
<keyword evidence="3" id="KW-0731">Sigma factor</keyword>
<dbReference type="InterPro" id="IPR036388">
    <property type="entry name" value="WH-like_DNA-bd_sf"/>
</dbReference>
<evidence type="ECO:0000259" key="6">
    <source>
        <dbReference type="Pfam" id="PF04542"/>
    </source>
</evidence>
<protein>
    <submittedName>
        <fullName evidence="8">RNA polymerase sigma factor</fullName>
    </submittedName>
</protein>
<dbReference type="Gene3D" id="1.10.10.10">
    <property type="entry name" value="Winged helix-like DNA-binding domain superfamily/Winged helix DNA-binding domain"/>
    <property type="match status" value="1"/>
</dbReference>
<dbReference type="InterPro" id="IPR014284">
    <property type="entry name" value="RNA_pol_sigma-70_dom"/>
</dbReference>
<dbReference type="Pfam" id="PF08281">
    <property type="entry name" value="Sigma70_r4_2"/>
    <property type="match status" value="1"/>
</dbReference>
<keyword evidence="4" id="KW-0238">DNA-binding</keyword>
<dbReference type="Proteomes" id="UP000598820">
    <property type="component" value="Unassembled WGS sequence"/>
</dbReference>
<feature type="domain" description="RNA polymerase sigma factor 70 region 4 type 2" evidence="7">
    <location>
        <begin position="120"/>
        <end position="170"/>
    </location>
</feature>
<dbReference type="InterPro" id="IPR013324">
    <property type="entry name" value="RNA_pol_sigma_r3/r4-like"/>
</dbReference>
<dbReference type="InterPro" id="IPR039425">
    <property type="entry name" value="RNA_pol_sigma-70-like"/>
</dbReference>
<dbReference type="EMBL" id="JACWZY010000008">
    <property type="protein sequence ID" value="MBD2701328.1"/>
    <property type="molecule type" value="Genomic_DNA"/>
</dbReference>
<dbReference type="SUPFAM" id="SSF88659">
    <property type="entry name" value="Sigma3 and sigma4 domains of RNA polymerase sigma factors"/>
    <property type="match status" value="1"/>
</dbReference>
<comment type="caution">
    <text evidence="8">The sequence shown here is derived from an EMBL/GenBank/DDBJ whole genome shotgun (WGS) entry which is preliminary data.</text>
</comment>
<dbReference type="InterPro" id="IPR013249">
    <property type="entry name" value="RNA_pol_sigma70_r4_t2"/>
</dbReference>
<dbReference type="InterPro" id="IPR007627">
    <property type="entry name" value="RNA_pol_sigma70_r2"/>
</dbReference>
<dbReference type="AlphaFoldDB" id="A0A926Y0M0"/>
<dbReference type="InterPro" id="IPR013325">
    <property type="entry name" value="RNA_pol_sigma_r2"/>
</dbReference>
<dbReference type="PANTHER" id="PTHR43133:SF8">
    <property type="entry name" value="RNA POLYMERASE SIGMA FACTOR HI_1459-RELATED"/>
    <property type="match status" value="1"/>
</dbReference>
<evidence type="ECO:0000256" key="5">
    <source>
        <dbReference type="ARBA" id="ARBA00023163"/>
    </source>
</evidence>
<accession>A0A926Y0M0</accession>
<dbReference type="SUPFAM" id="SSF88946">
    <property type="entry name" value="Sigma2 domain of RNA polymerase sigma factors"/>
    <property type="match status" value="1"/>
</dbReference>
<dbReference type="NCBIfam" id="TIGR02937">
    <property type="entry name" value="sigma70-ECF"/>
    <property type="match status" value="1"/>
</dbReference>
<gene>
    <name evidence="8" type="ORF">IC229_11815</name>
</gene>
<proteinExistence type="inferred from homology"/>
<evidence type="ECO:0000313" key="8">
    <source>
        <dbReference type="EMBL" id="MBD2701328.1"/>
    </source>
</evidence>
<dbReference type="GO" id="GO:0003677">
    <property type="term" value="F:DNA binding"/>
    <property type="evidence" value="ECO:0007669"/>
    <property type="project" value="UniProtKB-KW"/>
</dbReference>